<protein>
    <submittedName>
        <fullName evidence="19">GNVR domain-containing protein</fullName>
    </submittedName>
</protein>
<proteinExistence type="inferred from homology"/>
<keyword evidence="9" id="KW-0067">ATP-binding</keyword>
<comment type="similarity">
    <text evidence="2">Belongs to the etk/wzc family.</text>
</comment>
<keyword evidence="3" id="KW-1003">Cell membrane</keyword>
<keyword evidence="14" id="KW-0175">Coiled coil</keyword>
<accession>A0ABW0JAS6</accession>
<evidence type="ECO:0000256" key="9">
    <source>
        <dbReference type="ARBA" id="ARBA00022840"/>
    </source>
</evidence>
<feature type="domain" description="AAA" evidence="17">
    <location>
        <begin position="547"/>
        <end position="664"/>
    </location>
</feature>
<dbReference type="InterPro" id="IPR003856">
    <property type="entry name" value="LPS_length_determ_N"/>
</dbReference>
<reference evidence="20" key="1">
    <citation type="journal article" date="2019" name="Int. J. Syst. Evol. Microbiol.">
        <title>The Global Catalogue of Microorganisms (GCM) 10K type strain sequencing project: providing services to taxonomists for standard genome sequencing and annotation.</title>
        <authorList>
            <consortium name="The Broad Institute Genomics Platform"/>
            <consortium name="The Broad Institute Genome Sequencing Center for Infectious Disease"/>
            <person name="Wu L."/>
            <person name="Ma J."/>
        </authorList>
    </citation>
    <scope>NUCLEOTIDE SEQUENCE [LARGE SCALE GENOMIC DNA]</scope>
    <source>
        <strain evidence="20">CCUG 56042</strain>
    </source>
</reference>
<evidence type="ECO:0000256" key="4">
    <source>
        <dbReference type="ARBA" id="ARBA00022519"/>
    </source>
</evidence>
<dbReference type="EMBL" id="JBHSMP010000017">
    <property type="protein sequence ID" value="MFC5430208.1"/>
    <property type="molecule type" value="Genomic_DNA"/>
</dbReference>
<dbReference type="NCBIfam" id="TIGR01005">
    <property type="entry name" value="eps_transp_fam"/>
    <property type="match status" value="1"/>
</dbReference>
<evidence type="ECO:0000256" key="11">
    <source>
        <dbReference type="ARBA" id="ARBA00023136"/>
    </source>
</evidence>
<evidence type="ECO:0000256" key="6">
    <source>
        <dbReference type="ARBA" id="ARBA00022692"/>
    </source>
</evidence>
<keyword evidence="4" id="KW-0997">Cell inner membrane</keyword>
<dbReference type="Pfam" id="PF13614">
    <property type="entry name" value="AAA_31"/>
    <property type="match status" value="1"/>
</dbReference>
<organism evidence="19 20">
    <name type="scientific">Paraburkholderia denitrificans</name>
    <dbReference type="NCBI Taxonomy" id="694025"/>
    <lineage>
        <taxon>Bacteria</taxon>
        <taxon>Pseudomonadati</taxon>
        <taxon>Pseudomonadota</taxon>
        <taxon>Betaproteobacteria</taxon>
        <taxon>Burkholderiales</taxon>
        <taxon>Burkholderiaceae</taxon>
        <taxon>Paraburkholderia</taxon>
    </lineage>
</organism>
<keyword evidence="11 15" id="KW-0472">Membrane</keyword>
<keyword evidence="10 15" id="KW-1133">Transmembrane helix</keyword>
<dbReference type="PANTHER" id="PTHR32309:SF32">
    <property type="entry name" value="TYROSINE-PROTEIN KINASE ETK-RELATED"/>
    <property type="match status" value="1"/>
</dbReference>
<evidence type="ECO:0000256" key="7">
    <source>
        <dbReference type="ARBA" id="ARBA00022741"/>
    </source>
</evidence>
<evidence type="ECO:0000256" key="5">
    <source>
        <dbReference type="ARBA" id="ARBA00022679"/>
    </source>
</evidence>
<evidence type="ECO:0000313" key="20">
    <source>
        <dbReference type="Proteomes" id="UP001596103"/>
    </source>
</evidence>
<evidence type="ECO:0000256" key="2">
    <source>
        <dbReference type="ARBA" id="ARBA00008883"/>
    </source>
</evidence>
<dbReference type="Pfam" id="PF13807">
    <property type="entry name" value="GNVR"/>
    <property type="match status" value="1"/>
</dbReference>
<dbReference type="Gene3D" id="3.40.50.300">
    <property type="entry name" value="P-loop containing nucleotide triphosphate hydrolases"/>
    <property type="match status" value="1"/>
</dbReference>
<name>A0ABW0JAS6_9BURK</name>
<dbReference type="InterPro" id="IPR005700">
    <property type="entry name" value="EPS_ExoP-like"/>
</dbReference>
<feature type="domain" description="Tyrosine-protein kinase G-rich" evidence="18">
    <location>
        <begin position="384"/>
        <end position="464"/>
    </location>
</feature>
<dbReference type="Proteomes" id="UP001596103">
    <property type="component" value="Unassembled WGS sequence"/>
</dbReference>
<comment type="subcellular location">
    <subcellularLocation>
        <location evidence="1">Cell inner membrane</location>
        <topology evidence="1">Multi-pass membrane protein</topology>
    </subcellularLocation>
</comment>
<feature type="transmembrane region" description="Helical" evidence="15">
    <location>
        <begin position="31"/>
        <end position="50"/>
    </location>
</feature>
<keyword evidence="5" id="KW-0808">Transferase</keyword>
<dbReference type="Gene3D" id="1.10.287.1490">
    <property type="match status" value="1"/>
</dbReference>
<keyword evidence="8" id="KW-0418">Kinase</keyword>
<comment type="catalytic activity">
    <reaction evidence="13">
        <text>L-tyrosyl-[protein] + ATP = O-phospho-L-tyrosyl-[protein] + ADP + H(+)</text>
        <dbReference type="Rhea" id="RHEA:10596"/>
        <dbReference type="Rhea" id="RHEA-COMP:10136"/>
        <dbReference type="Rhea" id="RHEA-COMP:20101"/>
        <dbReference type="ChEBI" id="CHEBI:15378"/>
        <dbReference type="ChEBI" id="CHEBI:30616"/>
        <dbReference type="ChEBI" id="CHEBI:46858"/>
        <dbReference type="ChEBI" id="CHEBI:61978"/>
        <dbReference type="ChEBI" id="CHEBI:456216"/>
    </reaction>
</comment>
<evidence type="ECO:0000256" key="10">
    <source>
        <dbReference type="ARBA" id="ARBA00022989"/>
    </source>
</evidence>
<dbReference type="InterPro" id="IPR027417">
    <property type="entry name" value="P-loop_NTPase"/>
</dbReference>
<feature type="coiled-coil region" evidence="14">
    <location>
        <begin position="271"/>
        <end position="312"/>
    </location>
</feature>
<dbReference type="RefSeq" id="WP_377712461.1">
    <property type="nucleotide sequence ID" value="NZ_JBHSMP010000017.1"/>
</dbReference>
<evidence type="ECO:0000256" key="1">
    <source>
        <dbReference type="ARBA" id="ARBA00004429"/>
    </source>
</evidence>
<evidence type="ECO:0000256" key="8">
    <source>
        <dbReference type="ARBA" id="ARBA00022777"/>
    </source>
</evidence>
<comment type="caution">
    <text evidence="19">The sequence shown here is derived from an EMBL/GenBank/DDBJ whole genome shotgun (WGS) entry which is preliminary data.</text>
</comment>
<sequence length="742" mass="79711">MKYSAAPVIDLEADQGGPARNSLEVLYQSRYLVGAVTAVFLLAGLTYAMLAEPVYRSDILIQVEENQGSSRNALTDLSSMFAVKTAASAEIEVLRSRAVIARAVDSTRLYLSAEPRYFPVVGKWIARHVNGLLFSGLGGFAWGSESIDVASMEVPEALEGLPFTLTALGDGAFALTEDTHGVNLAGHVGQPLNVHVAGGDLSLLVTDLVGARGVRFTVVKNSRLATIQQLQNNLLISEKGHDSDVIGVALEGRDPLQISQVLNAIGTEYVRQNIRRTVEEAEKSIAFLGQQLPELKSQLEVAESRYNQFRAQHGTVDLNAEASSLLARSAQAKGVVADLEQRRTQLLERFTPQHPAVRSIEDQLAEARRQVGSLDTDTRKLPPLEQGLLRLQRDVQVSTDLYTNLLNTQEQLRLLKAGKVGNVRMLDPAVVPESPIRPKRVMAVLGALLSGIFVGVALALLKRAVIDRVAAAQEIEFGTGLTVYAKVPRSKTQELLTRGVPAGGGGSLVLAHASADDAAIESLRSFHSALDFALMNAPNRIVQIAGPTPAVGKSFVSVNLAALVGASGQRVLLVDTDLRRGTLHVSLGAEQGPGLAEIVMHNLGFEEVVRRAVLPGVDFISCGAYGENPSGILLHRNFQAFLRQVEAEYDLVLVDSPPILPVADSGIVAKLSGTVFMVVRHGLSSLEDIRESARRLAQLGVPIHGVIFNDMSQHTRYGRDYGTYRYGTSANQPKLTDGGGAL</sequence>
<dbReference type="Pfam" id="PF23607">
    <property type="entry name" value="WZC_N"/>
    <property type="match status" value="1"/>
</dbReference>
<evidence type="ECO:0000259" key="17">
    <source>
        <dbReference type="Pfam" id="PF13614"/>
    </source>
</evidence>
<dbReference type="CDD" id="cd05387">
    <property type="entry name" value="BY-kinase"/>
    <property type="match status" value="1"/>
</dbReference>
<feature type="domain" description="Polysaccharide chain length determinant N-terminal" evidence="16">
    <location>
        <begin position="23"/>
        <end position="105"/>
    </location>
</feature>
<evidence type="ECO:0000313" key="19">
    <source>
        <dbReference type="EMBL" id="MFC5430208.1"/>
    </source>
</evidence>
<dbReference type="InterPro" id="IPR032807">
    <property type="entry name" value="GNVR"/>
</dbReference>
<keyword evidence="7" id="KW-0547">Nucleotide-binding</keyword>
<evidence type="ECO:0000256" key="14">
    <source>
        <dbReference type="SAM" id="Coils"/>
    </source>
</evidence>
<gene>
    <name evidence="19" type="ORF">ACFPTO_15570</name>
</gene>
<dbReference type="Pfam" id="PF02706">
    <property type="entry name" value="Wzz"/>
    <property type="match status" value="1"/>
</dbReference>
<evidence type="ECO:0000259" key="18">
    <source>
        <dbReference type="Pfam" id="PF13807"/>
    </source>
</evidence>
<keyword evidence="6 15" id="KW-0812">Transmembrane</keyword>
<dbReference type="InterPro" id="IPR025669">
    <property type="entry name" value="AAA_dom"/>
</dbReference>
<evidence type="ECO:0000256" key="12">
    <source>
        <dbReference type="ARBA" id="ARBA00023137"/>
    </source>
</evidence>
<keyword evidence="12" id="KW-0829">Tyrosine-protein kinase</keyword>
<dbReference type="SUPFAM" id="SSF52540">
    <property type="entry name" value="P-loop containing nucleoside triphosphate hydrolases"/>
    <property type="match status" value="1"/>
</dbReference>
<dbReference type="InterPro" id="IPR005702">
    <property type="entry name" value="Wzc-like_C"/>
</dbReference>
<dbReference type="InterPro" id="IPR050445">
    <property type="entry name" value="Bact_polysacc_biosynth/exp"/>
</dbReference>
<keyword evidence="20" id="KW-1185">Reference proteome</keyword>
<evidence type="ECO:0000256" key="13">
    <source>
        <dbReference type="ARBA" id="ARBA00053015"/>
    </source>
</evidence>
<evidence type="ECO:0000259" key="16">
    <source>
        <dbReference type="Pfam" id="PF02706"/>
    </source>
</evidence>
<evidence type="ECO:0000256" key="15">
    <source>
        <dbReference type="SAM" id="Phobius"/>
    </source>
</evidence>
<evidence type="ECO:0000256" key="3">
    <source>
        <dbReference type="ARBA" id="ARBA00022475"/>
    </source>
</evidence>
<dbReference type="PANTHER" id="PTHR32309">
    <property type="entry name" value="TYROSINE-PROTEIN KINASE"/>
    <property type="match status" value="1"/>
</dbReference>